<dbReference type="Pfam" id="PF04828">
    <property type="entry name" value="GFA"/>
    <property type="match status" value="1"/>
</dbReference>
<dbReference type="SUPFAM" id="SSF51316">
    <property type="entry name" value="Mss4-like"/>
    <property type="match status" value="1"/>
</dbReference>
<feature type="domain" description="CENP-V/GFA" evidence="5">
    <location>
        <begin position="3"/>
        <end position="122"/>
    </location>
</feature>
<accession>A0AAW4XYF0</accession>
<dbReference type="EMBL" id="JAJNCT010000021">
    <property type="protein sequence ID" value="MCD2166688.1"/>
    <property type="molecule type" value="Genomic_DNA"/>
</dbReference>
<gene>
    <name evidence="6" type="ORF">LPW39_16310</name>
</gene>
<dbReference type="AlphaFoldDB" id="A0AAW4XYF0"/>
<protein>
    <submittedName>
        <fullName evidence="6">GFA family protein</fullName>
    </submittedName>
</protein>
<organism evidence="6 7">
    <name type="scientific">Comamonas koreensis</name>
    <dbReference type="NCBI Taxonomy" id="160825"/>
    <lineage>
        <taxon>Bacteria</taxon>
        <taxon>Pseudomonadati</taxon>
        <taxon>Pseudomonadota</taxon>
        <taxon>Betaproteobacteria</taxon>
        <taxon>Burkholderiales</taxon>
        <taxon>Comamonadaceae</taxon>
        <taxon>Comamonas</taxon>
    </lineage>
</organism>
<evidence type="ECO:0000313" key="6">
    <source>
        <dbReference type="EMBL" id="MCD2166688.1"/>
    </source>
</evidence>
<comment type="caution">
    <text evidence="6">The sequence shown here is derived from an EMBL/GenBank/DDBJ whole genome shotgun (WGS) entry which is preliminary data.</text>
</comment>
<keyword evidence="4" id="KW-0456">Lyase</keyword>
<dbReference type="GO" id="GO:0046872">
    <property type="term" value="F:metal ion binding"/>
    <property type="evidence" value="ECO:0007669"/>
    <property type="project" value="UniProtKB-KW"/>
</dbReference>
<proteinExistence type="inferred from homology"/>
<evidence type="ECO:0000256" key="1">
    <source>
        <dbReference type="ARBA" id="ARBA00005495"/>
    </source>
</evidence>
<evidence type="ECO:0000256" key="4">
    <source>
        <dbReference type="ARBA" id="ARBA00023239"/>
    </source>
</evidence>
<evidence type="ECO:0000256" key="2">
    <source>
        <dbReference type="ARBA" id="ARBA00022723"/>
    </source>
</evidence>
<keyword evidence="7" id="KW-1185">Reference proteome</keyword>
<name>A0AAW4XYF0_9BURK</name>
<dbReference type="InterPro" id="IPR011057">
    <property type="entry name" value="Mss4-like_sf"/>
</dbReference>
<dbReference type="InterPro" id="IPR006913">
    <property type="entry name" value="CENP-V/GFA"/>
</dbReference>
<dbReference type="PROSITE" id="PS51891">
    <property type="entry name" value="CENP_V_GFA"/>
    <property type="match status" value="1"/>
</dbReference>
<keyword evidence="3" id="KW-0862">Zinc</keyword>
<dbReference type="RefSeq" id="WP_230777495.1">
    <property type="nucleotide sequence ID" value="NZ_JAJNCT010000021.1"/>
</dbReference>
<dbReference type="PANTHER" id="PTHR33337:SF40">
    <property type="entry name" value="CENP-V_GFA DOMAIN-CONTAINING PROTEIN-RELATED"/>
    <property type="match status" value="1"/>
</dbReference>
<evidence type="ECO:0000256" key="3">
    <source>
        <dbReference type="ARBA" id="ARBA00022833"/>
    </source>
</evidence>
<sequence>MKVAGRCLCGAIEFEAEVQPGSMTICHCLDCQTHSGSAFRANISAPAAGFKLTKGVPRTFVKTTASGTKRNLAFCETCGSPLYACAVENPQAYSLRTGVLQQRDALGTPQREIWTKRRRPWVALAGVSETHDGQP</sequence>
<comment type="similarity">
    <text evidence="1">Belongs to the Gfa family.</text>
</comment>
<evidence type="ECO:0000313" key="7">
    <source>
        <dbReference type="Proteomes" id="UP001199260"/>
    </source>
</evidence>
<dbReference type="GO" id="GO:0016846">
    <property type="term" value="F:carbon-sulfur lyase activity"/>
    <property type="evidence" value="ECO:0007669"/>
    <property type="project" value="InterPro"/>
</dbReference>
<dbReference type="Proteomes" id="UP001199260">
    <property type="component" value="Unassembled WGS sequence"/>
</dbReference>
<dbReference type="PANTHER" id="PTHR33337">
    <property type="entry name" value="GFA DOMAIN-CONTAINING PROTEIN"/>
    <property type="match status" value="1"/>
</dbReference>
<reference evidence="6 7" key="1">
    <citation type="submission" date="2021-11" db="EMBL/GenBank/DDBJ databases">
        <title>Genome sequence.</title>
        <authorList>
            <person name="Sun Q."/>
        </authorList>
    </citation>
    <scope>NUCLEOTIDE SEQUENCE [LARGE SCALE GENOMIC DNA]</scope>
    <source>
        <strain evidence="6 7">KCTC 12005</strain>
    </source>
</reference>
<dbReference type="Gene3D" id="3.90.1590.10">
    <property type="entry name" value="glutathione-dependent formaldehyde- activating enzyme (gfa)"/>
    <property type="match status" value="1"/>
</dbReference>
<keyword evidence="2" id="KW-0479">Metal-binding</keyword>
<evidence type="ECO:0000259" key="5">
    <source>
        <dbReference type="PROSITE" id="PS51891"/>
    </source>
</evidence>